<evidence type="ECO:0000256" key="1">
    <source>
        <dbReference type="ARBA" id="ARBA00006484"/>
    </source>
</evidence>
<dbReference type="PANTHER" id="PTHR42760:SF133">
    <property type="entry name" value="3-OXOACYL-[ACYL-CARRIER-PROTEIN] REDUCTASE"/>
    <property type="match status" value="1"/>
</dbReference>
<reference evidence="3 4" key="1">
    <citation type="journal article" date="2018" name="Nat. Biotechnol.">
        <title>A standardized bacterial taxonomy based on genome phylogeny substantially revises the tree of life.</title>
        <authorList>
            <person name="Parks D.H."/>
            <person name="Chuvochina M."/>
            <person name="Waite D.W."/>
            <person name="Rinke C."/>
            <person name="Skarshewski A."/>
            <person name="Chaumeil P.A."/>
            <person name="Hugenholtz P."/>
        </authorList>
    </citation>
    <scope>NUCLEOTIDE SEQUENCE [LARGE SCALE GENOMIC DNA]</scope>
    <source>
        <strain evidence="3">UBA12544</strain>
    </source>
</reference>
<dbReference type="Gene3D" id="3.40.50.720">
    <property type="entry name" value="NAD(P)-binding Rossmann-like Domain"/>
    <property type="match status" value="1"/>
</dbReference>
<name>A0A101E3F1_9THEO</name>
<comment type="caution">
    <text evidence="3">The sequence shown here is derived from an EMBL/GenBank/DDBJ whole genome shotgun (WGS) entry which is preliminary data.</text>
</comment>
<evidence type="ECO:0000313" key="3">
    <source>
        <dbReference type="EMBL" id="HBT49759.1"/>
    </source>
</evidence>
<dbReference type="PRINTS" id="PR00080">
    <property type="entry name" value="SDRFAMILY"/>
</dbReference>
<dbReference type="InterPro" id="IPR036291">
    <property type="entry name" value="NAD(P)-bd_dom_sf"/>
</dbReference>
<dbReference type="Pfam" id="PF13561">
    <property type="entry name" value="adh_short_C2"/>
    <property type="match status" value="1"/>
</dbReference>
<proteinExistence type="inferred from homology"/>
<sequence>MFSLDGKIAIVTGGAKGIGKSIVLALSKVGATTVIADIDVNSGRELEACLKQKGLKVEFIEVDVSISESVNKMVKDVVEKYGKIDILVNNAGILHDAQITDIDDATWDRVIRVNLTGVFYCCRAVVPHMIRQKYGKIINIASAGGKMGFPYAGVDYCASKGGIMALTRQLALQISKYGINVNAVAPGTTETELIKDRNEEQKKYIISRIPVGRMGRPEDTAAAVVFLASSGSDYITGETIDVNGGLYMD</sequence>
<dbReference type="GO" id="GO:0016616">
    <property type="term" value="F:oxidoreductase activity, acting on the CH-OH group of donors, NAD or NADP as acceptor"/>
    <property type="evidence" value="ECO:0007669"/>
    <property type="project" value="TreeGrafter"/>
</dbReference>
<dbReference type="PROSITE" id="PS00061">
    <property type="entry name" value="ADH_SHORT"/>
    <property type="match status" value="1"/>
</dbReference>
<accession>A0A101E3F1</accession>
<keyword evidence="2" id="KW-0560">Oxidoreductase</keyword>
<dbReference type="AlphaFoldDB" id="A0A101E3F1"/>
<protein>
    <submittedName>
        <fullName evidence="3">Uncharacterized protein</fullName>
    </submittedName>
</protein>
<evidence type="ECO:0000313" key="4">
    <source>
        <dbReference type="Proteomes" id="UP000264445"/>
    </source>
</evidence>
<gene>
    <name evidence="3" type="ORF">DEA61_08040</name>
</gene>
<dbReference type="InterPro" id="IPR020904">
    <property type="entry name" value="Sc_DH/Rdtase_CS"/>
</dbReference>
<dbReference type="Proteomes" id="UP000264445">
    <property type="component" value="Unassembled WGS sequence"/>
</dbReference>
<comment type="similarity">
    <text evidence="1">Belongs to the short-chain dehydrogenases/reductases (SDR) family.</text>
</comment>
<dbReference type="RefSeq" id="WP_278429252.1">
    <property type="nucleotide sequence ID" value="NZ_DOLB01000117.1"/>
</dbReference>
<dbReference type="EMBL" id="DOLB01000117">
    <property type="protein sequence ID" value="HBT49759.1"/>
    <property type="molecule type" value="Genomic_DNA"/>
</dbReference>
<evidence type="ECO:0000256" key="2">
    <source>
        <dbReference type="ARBA" id="ARBA00023002"/>
    </source>
</evidence>
<dbReference type="PANTHER" id="PTHR42760">
    <property type="entry name" value="SHORT-CHAIN DEHYDROGENASES/REDUCTASES FAMILY MEMBER"/>
    <property type="match status" value="1"/>
</dbReference>
<dbReference type="SUPFAM" id="SSF51735">
    <property type="entry name" value="NAD(P)-binding Rossmann-fold domains"/>
    <property type="match status" value="1"/>
</dbReference>
<dbReference type="PRINTS" id="PR00081">
    <property type="entry name" value="GDHRDH"/>
</dbReference>
<organism evidence="3 4">
    <name type="scientific">Caldanaerobacter subterraneus</name>
    <dbReference type="NCBI Taxonomy" id="911092"/>
    <lineage>
        <taxon>Bacteria</taxon>
        <taxon>Bacillati</taxon>
        <taxon>Bacillota</taxon>
        <taxon>Clostridia</taxon>
        <taxon>Thermoanaerobacterales</taxon>
        <taxon>Thermoanaerobacteraceae</taxon>
        <taxon>Caldanaerobacter</taxon>
    </lineage>
</organism>
<dbReference type="NCBIfam" id="NF009466">
    <property type="entry name" value="PRK12826.1-2"/>
    <property type="match status" value="1"/>
</dbReference>
<dbReference type="FunFam" id="3.40.50.720:FF:000084">
    <property type="entry name" value="Short-chain dehydrogenase reductase"/>
    <property type="match status" value="1"/>
</dbReference>
<dbReference type="GO" id="GO:0008206">
    <property type="term" value="P:bile acid metabolic process"/>
    <property type="evidence" value="ECO:0007669"/>
    <property type="project" value="UniProtKB-ARBA"/>
</dbReference>
<dbReference type="NCBIfam" id="NF005559">
    <property type="entry name" value="PRK07231.1"/>
    <property type="match status" value="1"/>
</dbReference>
<dbReference type="InterPro" id="IPR002347">
    <property type="entry name" value="SDR_fam"/>
</dbReference>